<dbReference type="GO" id="GO:0016314">
    <property type="term" value="F:phosphatidylinositol-3,4,5-trisphosphate 3-phosphatase activity"/>
    <property type="evidence" value="ECO:0007669"/>
    <property type="project" value="TreeGrafter"/>
</dbReference>
<sequence length="200" mass="22062">MVFALPGEPRLTELCGDFKVLFHDRQGDFYFWLNTIMIENRKILNTSDMDGFDKRKLPSPGFQVEVVLVDYDGTPPSPTPQPEPVVQKPNDQTGPPSEQVNEVSSAPEASKDPQGQAQSEQQDKDDVFSDDEVDGSGSSRSKKAQAASLADTKKSTASPADTKFASDKCVNLSVALCLNIGHTPWFLSIFSRPCYLYLIR</sequence>
<dbReference type="PANTHER" id="PTHR12305">
    <property type="entry name" value="PHOSPHATASE WITH HOMOLOGY TO TENSIN"/>
    <property type="match status" value="1"/>
</dbReference>
<proteinExistence type="predicted"/>
<dbReference type="InterPro" id="IPR035892">
    <property type="entry name" value="C2_domain_sf"/>
</dbReference>
<dbReference type="InterPro" id="IPR051281">
    <property type="entry name" value="Dual-spec_lipid-protein_phosph"/>
</dbReference>
<dbReference type="AlphaFoldDB" id="A0A803M2S8"/>
<evidence type="ECO:0000256" key="2">
    <source>
        <dbReference type="SAM" id="MobiDB-lite"/>
    </source>
</evidence>
<dbReference type="EnsemblPlants" id="AUR62022526-RA">
    <property type="protein sequence ID" value="AUR62022526-RA:cds"/>
    <property type="gene ID" value="AUR62022526"/>
</dbReference>
<dbReference type="Proteomes" id="UP000596660">
    <property type="component" value="Unplaced"/>
</dbReference>
<accession>A0A803M2S8</accession>
<dbReference type="Gramene" id="AUR62022526-RA">
    <property type="protein sequence ID" value="AUR62022526-RA:cds"/>
    <property type="gene ID" value="AUR62022526"/>
</dbReference>
<dbReference type="InterPro" id="IPR055183">
    <property type="entry name" value="PTEN2A/B_C2"/>
</dbReference>
<keyword evidence="5" id="KW-1185">Reference proteome</keyword>
<evidence type="ECO:0000259" key="3">
    <source>
        <dbReference type="PROSITE" id="PS51182"/>
    </source>
</evidence>
<feature type="domain" description="C2 tensin-type" evidence="3">
    <location>
        <begin position="1"/>
        <end position="71"/>
    </location>
</feature>
<evidence type="ECO:0000256" key="1">
    <source>
        <dbReference type="ARBA" id="ARBA00022912"/>
    </source>
</evidence>
<organism evidence="4 5">
    <name type="scientific">Chenopodium quinoa</name>
    <name type="common">Quinoa</name>
    <dbReference type="NCBI Taxonomy" id="63459"/>
    <lineage>
        <taxon>Eukaryota</taxon>
        <taxon>Viridiplantae</taxon>
        <taxon>Streptophyta</taxon>
        <taxon>Embryophyta</taxon>
        <taxon>Tracheophyta</taxon>
        <taxon>Spermatophyta</taxon>
        <taxon>Magnoliopsida</taxon>
        <taxon>eudicotyledons</taxon>
        <taxon>Gunneridae</taxon>
        <taxon>Pentapetalae</taxon>
        <taxon>Caryophyllales</taxon>
        <taxon>Chenopodiaceae</taxon>
        <taxon>Chenopodioideae</taxon>
        <taxon>Atripliceae</taxon>
        <taxon>Chenopodium</taxon>
    </lineage>
</organism>
<feature type="region of interest" description="Disordered" evidence="2">
    <location>
        <begin position="70"/>
        <end position="162"/>
    </location>
</feature>
<dbReference type="GO" id="GO:0005829">
    <property type="term" value="C:cytosol"/>
    <property type="evidence" value="ECO:0007669"/>
    <property type="project" value="TreeGrafter"/>
</dbReference>
<feature type="compositionally biased region" description="Polar residues" evidence="2">
    <location>
        <begin position="89"/>
        <end position="104"/>
    </location>
</feature>
<protein>
    <recommendedName>
        <fullName evidence="3">C2 tensin-type domain-containing protein</fullName>
    </recommendedName>
</protein>
<reference evidence="4" key="2">
    <citation type="submission" date="2021-03" db="UniProtKB">
        <authorList>
            <consortium name="EnsemblPlants"/>
        </authorList>
    </citation>
    <scope>IDENTIFICATION</scope>
</reference>
<evidence type="ECO:0000313" key="4">
    <source>
        <dbReference type="EnsemblPlants" id="AUR62022526-RA:cds"/>
    </source>
</evidence>
<keyword evidence="1" id="KW-0378">Hydrolase</keyword>
<keyword evidence="1" id="KW-0904">Protein phosphatase</keyword>
<reference evidence="4" key="1">
    <citation type="journal article" date="2017" name="Nature">
        <title>The genome of Chenopodium quinoa.</title>
        <authorList>
            <person name="Jarvis D.E."/>
            <person name="Ho Y.S."/>
            <person name="Lightfoot D.J."/>
            <person name="Schmoeckel S.M."/>
            <person name="Li B."/>
            <person name="Borm T.J.A."/>
            <person name="Ohyanagi H."/>
            <person name="Mineta K."/>
            <person name="Michell C.T."/>
            <person name="Saber N."/>
            <person name="Kharbatia N.M."/>
            <person name="Rupper R.R."/>
            <person name="Sharp A.R."/>
            <person name="Dally N."/>
            <person name="Boughton B.A."/>
            <person name="Woo Y.H."/>
            <person name="Gao G."/>
            <person name="Schijlen E.G.W.M."/>
            <person name="Guo X."/>
            <person name="Momin A.A."/>
            <person name="Negrao S."/>
            <person name="Al-Babili S."/>
            <person name="Gehring C."/>
            <person name="Roessner U."/>
            <person name="Jung C."/>
            <person name="Murphy K."/>
            <person name="Arold S.T."/>
            <person name="Gojobori T."/>
            <person name="van der Linden C.G."/>
            <person name="van Loo E.N."/>
            <person name="Jellen E.N."/>
            <person name="Maughan P.J."/>
            <person name="Tester M."/>
        </authorList>
    </citation>
    <scope>NUCLEOTIDE SEQUENCE [LARGE SCALE GENOMIC DNA]</scope>
    <source>
        <strain evidence="4">cv. PI 614886</strain>
    </source>
</reference>
<dbReference type="PROSITE" id="PS51182">
    <property type="entry name" value="C2_TENSIN"/>
    <property type="match status" value="1"/>
</dbReference>
<dbReference type="Gene3D" id="2.60.40.1110">
    <property type="match status" value="1"/>
</dbReference>
<dbReference type="Pfam" id="PF22918">
    <property type="entry name" value="PTEN2_C2"/>
    <property type="match status" value="1"/>
</dbReference>
<name>A0A803M2S8_CHEQI</name>
<evidence type="ECO:0000313" key="5">
    <source>
        <dbReference type="Proteomes" id="UP000596660"/>
    </source>
</evidence>
<dbReference type="InterPro" id="IPR014020">
    <property type="entry name" value="Tensin_C2-dom"/>
</dbReference>
<dbReference type="GO" id="GO:0004721">
    <property type="term" value="F:phosphoprotein phosphatase activity"/>
    <property type="evidence" value="ECO:0007669"/>
    <property type="project" value="UniProtKB-KW"/>
</dbReference>
<dbReference type="PANTHER" id="PTHR12305:SF96">
    <property type="entry name" value="PHOSPHATIDYLINOSITOL 3,4,5-TRISPHOSPHATE 3-PHOSPHATASE AND PROTEIN-TYROSINE-PHOSPHATASE PTEN2A"/>
    <property type="match status" value="1"/>
</dbReference>
<dbReference type="SUPFAM" id="SSF49562">
    <property type="entry name" value="C2 domain (Calcium/lipid-binding domain, CaLB)"/>
    <property type="match status" value="1"/>
</dbReference>